<dbReference type="OrthoDB" id="31314at2157"/>
<dbReference type="PANTHER" id="PTHR42250">
    <property type="entry name" value="ASCH DOMAIN-CONTAINING PROTEIN"/>
    <property type="match status" value="1"/>
</dbReference>
<protein>
    <submittedName>
        <fullName evidence="2">Predicted RNA-binding protein, PUA domain like fold</fullName>
    </submittedName>
</protein>
<dbReference type="SUPFAM" id="SSF88697">
    <property type="entry name" value="PUA domain-like"/>
    <property type="match status" value="1"/>
</dbReference>
<dbReference type="GeneID" id="11262583"/>
<gene>
    <name evidence="2" type="ordered locus">TTX_1704</name>
</gene>
<dbReference type="EMBL" id="FN869859">
    <property type="protein sequence ID" value="CCC82325.1"/>
    <property type="molecule type" value="Genomic_DNA"/>
</dbReference>
<dbReference type="InterPro" id="IPR007374">
    <property type="entry name" value="ASCH_domain"/>
</dbReference>
<dbReference type="AlphaFoldDB" id="G4RL80"/>
<feature type="domain" description="ASCH" evidence="1">
    <location>
        <begin position="10"/>
        <end position="108"/>
    </location>
</feature>
<dbReference type="HOGENOM" id="CLU_2010178_0_0_2"/>
<organism evidence="2 3">
    <name type="scientific">Thermoproteus tenax (strain ATCC 35583 / DSM 2078 / JCM 9277 / NBRC 100435 / Kra 1)</name>
    <dbReference type="NCBI Taxonomy" id="768679"/>
    <lineage>
        <taxon>Archaea</taxon>
        <taxon>Thermoproteota</taxon>
        <taxon>Thermoprotei</taxon>
        <taxon>Thermoproteales</taxon>
        <taxon>Thermoproteaceae</taxon>
        <taxon>Thermoproteus</taxon>
    </lineage>
</organism>
<dbReference type="Pfam" id="PF04266">
    <property type="entry name" value="ASCH"/>
    <property type="match status" value="1"/>
</dbReference>
<keyword evidence="3" id="KW-1185">Reference proteome</keyword>
<proteinExistence type="predicted"/>
<name>G4RL80_THETK</name>
<dbReference type="SMART" id="SM01022">
    <property type="entry name" value="ASCH"/>
    <property type="match status" value="1"/>
</dbReference>
<dbReference type="eggNOG" id="arCOG00400">
    <property type="taxonomic scope" value="Archaea"/>
</dbReference>
<sequence length="123" mass="14089">MPRNTLGPFLSFKEKYLRRVLDGDKKVTIRLGALRPRFQLVYIVCCDMIYGEAIITGVEYLRLRDVPLDVLRADGFNSLEEALAELKSLYPDISANDIVSVVRFIVVRRYERPVPTSLAGKRQ</sequence>
<dbReference type="PaxDb" id="768679-TTX_1704"/>
<accession>G4RL80</accession>
<reference evidence="2 3" key="1">
    <citation type="journal article" date="2011" name="PLoS ONE">
        <title>The complete genome sequence of Thermoproteus tenax: a physiologically versatile member of the Crenarchaeota.</title>
        <authorList>
            <person name="Siebers B."/>
            <person name="Zaparty M."/>
            <person name="Raddatz G."/>
            <person name="Tjaden B."/>
            <person name="Albers S.V."/>
            <person name="Bell S.D."/>
            <person name="Blombach F."/>
            <person name="Kletzin A."/>
            <person name="Kyrpides N."/>
            <person name="Lanz C."/>
            <person name="Plagens A."/>
            <person name="Rampp M."/>
            <person name="Rosinus A."/>
            <person name="von Jan M."/>
            <person name="Makarova K.S."/>
            <person name="Klenk H.P."/>
            <person name="Schuster S.C."/>
            <person name="Hensel R."/>
        </authorList>
    </citation>
    <scope>NUCLEOTIDE SEQUENCE [LARGE SCALE GENOMIC DNA]</scope>
    <source>
        <strain evidence="3">ATCC 35583 / DSM 2078 / JCM 9277 / NBRC 100435 / Kra 1</strain>
    </source>
</reference>
<evidence type="ECO:0000259" key="1">
    <source>
        <dbReference type="SMART" id="SM01022"/>
    </source>
</evidence>
<dbReference type="InterPro" id="IPR015947">
    <property type="entry name" value="PUA-like_sf"/>
</dbReference>
<evidence type="ECO:0000313" key="3">
    <source>
        <dbReference type="Proteomes" id="UP000002654"/>
    </source>
</evidence>
<dbReference type="PANTHER" id="PTHR42250:SF1">
    <property type="entry name" value="ASCH DOMAIN-CONTAINING PROTEIN"/>
    <property type="match status" value="1"/>
</dbReference>
<evidence type="ECO:0000313" key="2">
    <source>
        <dbReference type="EMBL" id="CCC82325.1"/>
    </source>
</evidence>
<dbReference type="CDD" id="cd06552">
    <property type="entry name" value="ASCH_yqfb_like"/>
    <property type="match status" value="1"/>
</dbReference>
<dbReference type="STRING" id="768679.TTX_1704"/>
<dbReference type="Proteomes" id="UP000002654">
    <property type="component" value="Chromosome"/>
</dbReference>
<dbReference type="PATRIC" id="fig|768679.9.peg.1724"/>
<dbReference type="KEGG" id="ttn:TTX_1704"/>
<dbReference type="Gene3D" id="2.30.130.30">
    <property type="entry name" value="Hypothetical protein"/>
    <property type="match status" value="1"/>
</dbReference>
<dbReference type="RefSeq" id="WP_014127579.1">
    <property type="nucleotide sequence ID" value="NC_016070.1"/>
</dbReference>